<dbReference type="InterPro" id="IPR009721">
    <property type="entry name" value="O-acyltransferase_WSD1_C"/>
</dbReference>
<keyword evidence="4" id="KW-1185">Reference proteome</keyword>
<evidence type="ECO:0000256" key="1">
    <source>
        <dbReference type="SAM" id="Phobius"/>
    </source>
</evidence>
<dbReference type="Pfam" id="PF06974">
    <property type="entry name" value="WS_DGAT_C"/>
    <property type="match status" value="1"/>
</dbReference>
<dbReference type="PANTHER" id="PTHR31650">
    <property type="entry name" value="O-ACYLTRANSFERASE (WSD1-LIKE) FAMILY PROTEIN"/>
    <property type="match status" value="1"/>
</dbReference>
<comment type="caution">
    <text evidence="3">The sequence shown here is derived from an EMBL/GenBank/DDBJ whole genome shotgun (WGS) entry which is preliminary data.</text>
</comment>
<evidence type="ECO:0000313" key="3">
    <source>
        <dbReference type="EMBL" id="CAB3370240.1"/>
    </source>
</evidence>
<dbReference type="InterPro" id="IPR045034">
    <property type="entry name" value="O-acyltransferase_WSD1-like"/>
</dbReference>
<name>A0A8S1CY29_9INSE</name>
<gene>
    <name evidence="3" type="ORF">CLODIP_2_CD00268</name>
</gene>
<dbReference type="GO" id="GO:0008374">
    <property type="term" value="F:O-acyltransferase activity"/>
    <property type="evidence" value="ECO:0007669"/>
    <property type="project" value="InterPro"/>
</dbReference>
<evidence type="ECO:0000259" key="2">
    <source>
        <dbReference type="Pfam" id="PF06974"/>
    </source>
</evidence>
<feature type="domain" description="O-acyltransferase WSD1 C-terminal" evidence="2">
    <location>
        <begin position="455"/>
        <end position="584"/>
    </location>
</feature>
<accession>A0A8S1CY29</accession>
<reference evidence="3 4" key="1">
    <citation type="submission" date="2020-04" db="EMBL/GenBank/DDBJ databases">
        <authorList>
            <person name="Alioto T."/>
            <person name="Alioto T."/>
            <person name="Gomez Garrido J."/>
        </authorList>
    </citation>
    <scope>NUCLEOTIDE SEQUENCE [LARGE SCALE GENOMIC DNA]</scope>
</reference>
<proteinExistence type="predicted"/>
<dbReference type="PANTHER" id="PTHR31650:SF1">
    <property type="entry name" value="WAX ESTER SYNTHASE_DIACYLGLYCEROL ACYLTRANSFERASE 4-RELATED"/>
    <property type="match status" value="1"/>
</dbReference>
<dbReference type="EMBL" id="CADEPI010000051">
    <property type="protein sequence ID" value="CAB3370240.1"/>
    <property type="molecule type" value="Genomic_DNA"/>
</dbReference>
<keyword evidence="1" id="KW-1133">Transmembrane helix</keyword>
<keyword evidence="1" id="KW-0812">Transmembrane</keyword>
<protein>
    <recommendedName>
        <fullName evidence="2">O-acyltransferase WSD1 C-terminal domain-containing protein</fullName>
    </recommendedName>
</protein>
<dbReference type="Proteomes" id="UP000494165">
    <property type="component" value="Unassembled WGS sequence"/>
</dbReference>
<dbReference type="OrthoDB" id="619536at2759"/>
<evidence type="ECO:0000313" key="4">
    <source>
        <dbReference type="Proteomes" id="UP000494165"/>
    </source>
</evidence>
<keyword evidence="1" id="KW-0472">Membrane</keyword>
<sequence>MAWSECKKRGGKQILYSSGYVFQRRIILEDVAKPYRSRNDAGLQSKSVSARLHRFFLTMNNSYVNHTGVGPLPFWDDFTTYGNQQDYLNPFLEQSEERNLPPSTLGLATGAFFILTCGTGKPLIKSKWIVWTLVLLSVLVLAVPIVSTLLLYKMLVNFCLRGRILQGTDAVWAVDSNDTTSLSVINVLAIVSGDLSLQQLKNAVSEKLLPSHSKLKQLRKYSPFGYFFWKGQQNFNLDEYIKTVGCEYGDEASSEEELREALSSLSNAKLPHNHLAGWEILLGPKLMYGGKTHRAIVFRIHHSMGDGPALFRALLSTLASSDNLEVLTPNPEAIKRMVDRIQSRHKNSFLDNVVAVGRSLKGQLLMPSDENKLHGPKLSGQKQVAWCSSTQLMEAAKSIHTATGVSFSAGLLASFLAAVSKFGDNSDKLKSCTIVLPVRIPSKNFNSSAVPEMTNSFSLILVSNKIPAMDEANVLAQIRAADEALKEATQPAVVVANSFIIKLVGDVCPRPLAALALDSQQCTAALSNMPGPREKISMFGSPLEKLVFWVPNKGSTGVGASILSYAGELSLGLIIDNALLDRPEAAQKLVLLWKEQLLYMADVVENELC</sequence>
<organism evidence="3 4">
    <name type="scientific">Cloeon dipterum</name>
    <dbReference type="NCBI Taxonomy" id="197152"/>
    <lineage>
        <taxon>Eukaryota</taxon>
        <taxon>Metazoa</taxon>
        <taxon>Ecdysozoa</taxon>
        <taxon>Arthropoda</taxon>
        <taxon>Hexapoda</taxon>
        <taxon>Insecta</taxon>
        <taxon>Pterygota</taxon>
        <taxon>Palaeoptera</taxon>
        <taxon>Ephemeroptera</taxon>
        <taxon>Pisciforma</taxon>
        <taxon>Baetidae</taxon>
        <taxon>Cloeon</taxon>
    </lineage>
</organism>
<feature type="transmembrane region" description="Helical" evidence="1">
    <location>
        <begin position="128"/>
        <end position="152"/>
    </location>
</feature>
<dbReference type="GO" id="GO:0019432">
    <property type="term" value="P:triglyceride biosynthetic process"/>
    <property type="evidence" value="ECO:0007669"/>
    <property type="project" value="TreeGrafter"/>
</dbReference>
<dbReference type="GO" id="GO:0005886">
    <property type="term" value="C:plasma membrane"/>
    <property type="evidence" value="ECO:0007669"/>
    <property type="project" value="TreeGrafter"/>
</dbReference>
<dbReference type="AlphaFoldDB" id="A0A8S1CY29"/>